<dbReference type="EMBL" id="CP048409">
    <property type="protein sequence ID" value="QIA09580.1"/>
    <property type="molecule type" value="Genomic_DNA"/>
</dbReference>
<dbReference type="RefSeq" id="WP_163348550.1">
    <property type="nucleotide sequence ID" value="NZ_CP048409.1"/>
</dbReference>
<evidence type="ECO:0000256" key="8">
    <source>
        <dbReference type="SAM" id="SignalP"/>
    </source>
</evidence>
<dbReference type="EC" id="3.2.1.51" evidence="3"/>
<keyword evidence="5" id="KW-0378">Hydrolase</keyword>
<comment type="function">
    <text evidence="1">Alpha-L-fucosidase is responsible for hydrolyzing the alpha-1,6-linked fucose joined to the reducing-end N-acetylglucosamine of the carbohydrate moieties of glycoproteins.</text>
</comment>
<dbReference type="Pfam" id="PF01120">
    <property type="entry name" value="Alpha_L_fucos"/>
    <property type="match status" value="1"/>
</dbReference>
<evidence type="ECO:0000256" key="7">
    <source>
        <dbReference type="PIRSR" id="PIRSR001092-1"/>
    </source>
</evidence>
<dbReference type="InterPro" id="IPR057739">
    <property type="entry name" value="Glyco_hydro_29_N"/>
</dbReference>
<name>A0A6C0RGN3_9BACT</name>
<dbReference type="InterPro" id="IPR016286">
    <property type="entry name" value="FUC_metazoa-typ"/>
</dbReference>
<dbReference type="GO" id="GO:0006004">
    <property type="term" value="P:fucose metabolic process"/>
    <property type="evidence" value="ECO:0007669"/>
    <property type="project" value="InterPro"/>
</dbReference>
<protein>
    <recommendedName>
        <fullName evidence="3">alpha-L-fucosidase</fullName>
        <ecNumber evidence="3">3.2.1.51</ecNumber>
    </recommendedName>
</protein>
<evidence type="ECO:0000256" key="4">
    <source>
        <dbReference type="ARBA" id="ARBA00022729"/>
    </source>
</evidence>
<dbReference type="GO" id="GO:0016139">
    <property type="term" value="P:glycoside catabolic process"/>
    <property type="evidence" value="ECO:0007669"/>
    <property type="project" value="TreeGrafter"/>
</dbReference>
<keyword evidence="4 8" id="KW-0732">Signal</keyword>
<dbReference type="GO" id="GO:0004560">
    <property type="term" value="F:alpha-L-fucosidase activity"/>
    <property type="evidence" value="ECO:0007669"/>
    <property type="project" value="InterPro"/>
</dbReference>
<accession>A0A6C0RGN3</accession>
<gene>
    <name evidence="11" type="ORF">G0Q07_18525</name>
</gene>
<dbReference type="SMART" id="SM00812">
    <property type="entry name" value="Alpha_L_fucos"/>
    <property type="match status" value="1"/>
</dbReference>
<evidence type="ECO:0000256" key="2">
    <source>
        <dbReference type="ARBA" id="ARBA00007951"/>
    </source>
</evidence>
<dbReference type="InterPro" id="IPR031919">
    <property type="entry name" value="Fucosidase_C"/>
</dbReference>
<dbReference type="PANTHER" id="PTHR10030">
    <property type="entry name" value="ALPHA-L-FUCOSIDASE"/>
    <property type="match status" value="1"/>
</dbReference>
<dbReference type="Proteomes" id="UP000474630">
    <property type="component" value="Chromosome"/>
</dbReference>
<dbReference type="AlphaFoldDB" id="A0A6C0RGN3"/>
<feature type="domain" description="Alpha-L-fucosidase C-terminal" evidence="10">
    <location>
        <begin position="379"/>
        <end position="454"/>
    </location>
</feature>
<dbReference type="InterPro" id="IPR017853">
    <property type="entry name" value="GH"/>
</dbReference>
<evidence type="ECO:0000256" key="1">
    <source>
        <dbReference type="ARBA" id="ARBA00004071"/>
    </source>
</evidence>
<dbReference type="Gene3D" id="2.60.40.1180">
    <property type="entry name" value="Golgi alpha-mannosidase II"/>
    <property type="match status" value="1"/>
</dbReference>
<feature type="chain" id="PRO_5025478761" description="alpha-L-fucosidase" evidence="8">
    <location>
        <begin position="20"/>
        <end position="457"/>
    </location>
</feature>
<organism evidence="11 12">
    <name type="scientific">Draconibacterium halophilum</name>
    <dbReference type="NCBI Taxonomy" id="2706887"/>
    <lineage>
        <taxon>Bacteria</taxon>
        <taxon>Pseudomonadati</taxon>
        <taxon>Bacteroidota</taxon>
        <taxon>Bacteroidia</taxon>
        <taxon>Marinilabiliales</taxon>
        <taxon>Prolixibacteraceae</taxon>
        <taxon>Draconibacterium</taxon>
    </lineage>
</organism>
<evidence type="ECO:0000256" key="3">
    <source>
        <dbReference type="ARBA" id="ARBA00012662"/>
    </source>
</evidence>
<feature type="signal peptide" evidence="8">
    <location>
        <begin position="1"/>
        <end position="19"/>
    </location>
</feature>
<dbReference type="PIRSF" id="PIRSF001092">
    <property type="entry name" value="Alpha-L-fucosidase"/>
    <property type="match status" value="1"/>
</dbReference>
<dbReference type="KEGG" id="drc:G0Q07_18525"/>
<reference evidence="11 12" key="1">
    <citation type="submission" date="2020-02" db="EMBL/GenBank/DDBJ databases">
        <title>Genome sequencing for Draconibacterium sp. strain M1.</title>
        <authorList>
            <person name="Park S.-J."/>
        </authorList>
    </citation>
    <scope>NUCLEOTIDE SEQUENCE [LARGE SCALE GENOMIC DNA]</scope>
    <source>
        <strain evidence="11 12">M1</strain>
    </source>
</reference>
<feature type="site" description="May be important for catalysis" evidence="7">
    <location>
        <position position="292"/>
    </location>
</feature>
<dbReference type="Pfam" id="PF16757">
    <property type="entry name" value="Fucosidase_C"/>
    <property type="match status" value="1"/>
</dbReference>
<dbReference type="GO" id="GO:0005764">
    <property type="term" value="C:lysosome"/>
    <property type="evidence" value="ECO:0007669"/>
    <property type="project" value="TreeGrafter"/>
</dbReference>
<comment type="similarity">
    <text evidence="2">Belongs to the glycosyl hydrolase 29 family.</text>
</comment>
<evidence type="ECO:0000259" key="10">
    <source>
        <dbReference type="Pfam" id="PF16757"/>
    </source>
</evidence>
<sequence length="457" mass="53138">MKRLLLPFFLVLLINISHAQKYQANWESIDSRPIPAWFEDVKFGIFIHWGVYSVPAWAPANADIGVYAKYAEWYGYRINDDSKAGKLFRDYHNEMYGEDFRYQDFAPRFKAQHWDPEQWADLFKRAGAKYVVLTSKHHEGFTLWPSPQSWNWNSVDIGPHRDICGDLSTAVKDAGLHMGFYYSLYEWYNPLYHNNLQKYVDDHMVPQMKDLVTSYEPDILWTDGEWDHPSEDWKSTEFLAWLYNESPVKNQICVNDRWGEETRSKHGGFYTTEYDLVHDGKKETIDKAWEECRGIGTSFGYNQMETVENYMSSEALIHLLIEKVAGGGNLLLDVGPTADGRIPVIQQQRLLDIGTWLETNGEAIYETRKWEDADKNDIANVYFTKKGKDLYVHCTQYPTSDLKIKGVKRKAEVSLLGYEDDVKYKKSRKTITITAPNLTPGNLTNTYAWVFKIENAL</sequence>
<dbReference type="SUPFAM" id="SSF51445">
    <property type="entry name" value="(Trans)glycosidases"/>
    <property type="match status" value="1"/>
</dbReference>
<proteinExistence type="inferred from homology"/>
<evidence type="ECO:0000259" key="9">
    <source>
        <dbReference type="Pfam" id="PF01120"/>
    </source>
</evidence>
<dbReference type="InterPro" id="IPR000933">
    <property type="entry name" value="Glyco_hydro_29"/>
</dbReference>
<evidence type="ECO:0000256" key="6">
    <source>
        <dbReference type="ARBA" id="ARBA00023295"/>
    </source>
</evidence>
<evidence type="ECO:0000313" key="11">
    <source>
        <dbReference type="EMBL" id="QIA09580.1"/>
    </source>
</evidence>
<dbReference type="PANTHER" id="PTHR10030:SF37">
    <property type="entry name" value="ALPHA-L-FUCOSIDASE-RELATED"/>
    <property type="match status" value="1"/>
</dbReference>
<dbReference type="InterPro" id="IPR013780">
    <property type="entry name" value="Glyco_hydro_b"/>
</dbReference>
<dbReference type="PRINTS" id="PR00741">
    <property type="entry name" value="GLHYDRLASE29"/>
</dbReference>
<feature type="domain" description="Glycoside hydrolase family 29 N-terminal" evidence="9">
    <location>
        <begin position="17"/>
        <end position="362"/>
    </location>
</feature>
<dbReference type="Gene3D" id="3.20.20.80">
    <property type="entry name" value="Glycosidases"/>
    <property type="match status" value="1"/>
</dbReference>
<evidence type="ECO:0000313" key="12">
    <source>
        <dbReference type="Proteomes" id="UP000474630"/>
    </source>
</evidence>
<keyword evidence="6" id="KW-0326">Glycosidase</keyword>
<keyword evidence="12" id="KW-1185">Reference proteome</keyword>
<evidence type="ECO:0000256" key="5">
    <source>
        <dbReference type="ARBA" id="ARBA00022801"/>
    </source>
</evidence>